<dbReference type="Pfam" id="PF09538">
    <property type="entry name" value="FYDLN_acid"/>
    <property type="match status" value="1"/>
</dbReference>
<accession>A0A3B0SQC8</accession>
<organism evidence="2">
    <name type="scientific">hydrothermal vent metagenome</name>
    <dbReference type="NCBI Taxonomy" id="652676"/>
    <lineage>
        <taxon>unclassified sequences</taxon>
        <taxon>metagenomes</taxon>
        <taxon>ecological metagenomes</taxon>
    </lineage>
</organism>
<dbReference type="InterPro" id="IPR012644">
    <property type="entry name" value="CHP02300_FYDLN_acid"/>
</dbReference>
<protein>
    <recommendedName>
        <fullName evidence="3">TIGR02300 family protein</fullName>
    </recommendedName>
</protein>
<proteinExistence type="predicted"/>
<dbReference type="AlphaFoldDB" id="A0A3B0SQC8"/>
<reference evidence="2" key="1">
    <citation type="submission" date="2018-06" db="EMBL/GenBank/DDBJ databases">
        <authorList>
            <person name="Zhirakovskaya E."/>
        </authorList>
    </citation>
    <scope>NUCLEOTIDE SEQUENCE</scope>
</reference>
<evidence type="ECO:0008006" key="3">
    <source>
        <dbReference type="Google" id="ProtNLM"/>
    </source>
</evidence>
<feature type="region of interest" description="Disordered" evidence="1">
    <location>
        <begin position="87"/>
        <end position="109"/>
    </location>
</feature>
<sequence length="109" mass="12252">MANPEWGTKRQCPKCGTRFYDLGNDDPITCIDCEKKFKPEVILKSKMTPLELVPEEKTDDTEEDLLEETVDADIDVEIEADDNTVILSDDDDTNMTDVVVKPSPTSPDE</sequence>
<evidence type="ECO:0000256" key="1">
    <source>
        <dbReference type="SAM" id="MobiDB-lite"/>
    </source>
</evidence>
<name>A0A3B0SQC8_9ZZZZ</name>
<evidence type="ECO:0000313" key="2">
    <source>
        <dbReference type="EMBL" id="VAW06670.1"/>
    </source>
</evidence>
<gene>
    <name evidence="2" type="ORF">MNBD_ALPHA01-2421</name>
</gene>
<dbReference type="EMBL" id="UOEJ01000250">
    <property type="protein sequence ID" value="VAW06670.1"/>
    <property type="molecule type" value="Genomic_DNA"/>
</dbReference>